<evidence type="ECO:0000313" key="2">
    <source>
        <dbReference type="Proteomes" id="UP000436088"/>
    </source>
</evidence>
<sequence length="247" mass="27955">MSNMAANGLDLALVMDEPTKPTDTSLVADKKLWENCERSNMHMMSFLKLSIAPNIKPSQPKTENFKTLDMDLGERVLVEFMLKSCKGDDFKQFRRTYNQLKEKWSLLDTKVMLLQEEARQREDLKVKLPQANISYCGNLNGGSSGNKAPSHYQSNPGLVHWRTTKKVLRYLQGTKDHMLTYRRTSNLEVVGYSDSDYVGYSNTRKSTFDYVFLLADGAISRKSGLTPKTFIGHVSEMGVVAKSLYSG</sequence>
<reference evidence="1" key="1">
    <citation type="submission" date="2019-09" db="EMBL/GenBank/DDBJ databases">
        <title>Draft genome information of white flower Hibiscus syriacus.</title>
        <authorList>
            <person name="Kim Y.-M."/>
        </authorList>
    </citation>
    <scope>NUCLEOTIDE SEQUENCE [LARGE SCALE GENOMIC DNA]</scope>
    <source>
        <strain evidence="1">YM2019G1</strain>
    </source>
</reference>
<protein>
    <submittedName>
        <fullName evidence="1">Uncharacterized protein</fullName>
    </submittedName>
</protein>
<name>A0A6A2XC10_HIBSY</name>
<dbReference type="EMBL" id="VEPZ02001435">
    <property type="protein sequence ID" value="KAE8673133.1"/>
    <property type="molecule type" value="Genomic_DNA"/>
</dbReference>
<keyword evidence="2" id="KW-1185">Reference proteome</keyword>
<comment type="caution">
    <text evidence="1">The sequence shown here is derived from an EMBL/GenBank/DDBJ whole genome shotgun (WGS) entry which is preliminary data.</text>
</comment>
<proteinExistence type="predicted"/>
<dbReference type="AlphaFoldDB" id="A0A6A2XC10"/>
<evidence type="ECO:0000313" key="1">
    <source>
        <dbReference type="EMBL" id="KAE8673133.1"/>
    </source>
</evidence>
<accession>A0A6A2XC10</accession>
<gene>
    <name evidence="1" type="ORF">F3Y22_tig00111810pilonHSYRG00082</name>
</gene>
<dbReference type="Proteomes" id="UP000436088">
    <property type="component" value="Unassembled WGS sequence"/>
</dbReference>
<dbReference type="PANTHER" id="PTHR11439">
    <property type="entry name" value="GAG-POL-RELATED RETROTRANSPOSON"/>
    <property type="match status" value="1"/>
</dbReference>
<organism evidence="1 2">
    <name type="scientific">Hibiscus syriacus</name>
    <name type="common">Rose of Sharon</name>
    <dbReference type="NCBI Taxonomy" id="106335"/>
    <lineage>
        <taxon>Eukaryota</taxon>
        <taxon>Viridiplantae</taxon>
        <taxon>Streptophyta</taxon>
        <taxon>Embryophyta</taxon>
        <taxon>Tracheophyta</taxon>
        <taxon>Spermatophyta</taxon>
        <taxon>Magnoliopsida</taxon>
        <taxon>eudicotyledons</taxon>
        <taxon>Gunneridae</taxon>
        <taxon>Pentapetalae</taxon>
        <taxon>rosids</taxon>
        <taxon>malvids</taxon>
        <taxon>Malvales</taxon>
        <taxon>Malvaceae</taxon>
        <taxon>Malvoideae</taxon>
        <taxon>Hibiscus</taxon>
    </lineage>
</organism>
<dbReference type="PANTHER" id="PTHR11439:SF467">
    <property type="entry name" value="INTEGRASE CATALYTIC DOMAIN-CONTAINING PROTEIN"/>
    <property type="match status" value="1"/>
</dbReference>